<evidence type="ECO:0000256" key="25">
    <source>
        <dbReference type="ARBA" id="ARBA00049525"/>
    </source>
</evidence>
<feature type="transmembrane region" description="Helical" evidence="30">
    <location>
        <begin position="254"/>
        <end position="273"/>
    </location>
</feature>
<protein>
    <recommendedName>
        <fullName evidence="17">Bile salt export pump</fullName>
    </recommendedName>
    <alternativeName>
        <fullName evidence="28">ATP-binding cassette sub-family B member 11</fullName>
    </alternativeName>
</protein>
<feature type="domain" description="ABC transporter" evidence="31">
    <location>
        <begin position="457"/>
        <end position="693"/>
    </location>
</feature>
<dbReference type="PROSITE" id="PS00211">
    <property type="entry name" value="ABC_TRANSPORTER_1"/>
    <property type="match status" value="1"/>
</dbReference>
<evidence type="ECO:0000256" key="29">
    <source>
        <dbReference type="ARBA" id="ARBA00093570"/>
    </source>
</evidence>
<dbReference type="OMA" id="GFGQEEQ"/>
<dbReference type="PANTHER" id="PTHR43394:SF23">
    <property type="entry name" value="ATP-BINDING CASSETTE SUBFAMILY B MEMBER 11, GENE 2"/>
    <property type="match status" value="1"/>
</dbReference>
<dbReference type="PROSITE" id="PS50893">
    <property type="entry name" value="ABC_TRANSPORTER_2"/>
    <property type="match status" value="2"/>
</dbReference>
<keyword evidence="8" id="KW-0677">Repeat</keyword>
<comment type="catalytic activity">
    <reaction evidence="23">
        <text>glycochenodeoxycholate(in) + ATP + H2O = glycochenodeoxycholate(out) + ADP + phosphate + H(+)</text>
        <dbReference type="Rhea" id="RHEA:50060"/>
        <dbReference type="ChEBI" id="CHEBI:15377"/>
        <dbReference type="ChEBI" id="CHEBI:15378"/>
        <dbReference type="ChEBI" id="CHEBI:30616"/>
        <dbReference type="ChEBI" id="CHEBI:36252"/>
        <dbReference type="ChEBI" id="CHEBI:43474"/>
        <dbReference type="ChEBI" id="CHEBI:456216"/>
    </reaction>
    <physiologicalReaction direction="left-to-right" evidence="23">
        <dbReference type="Rhea" id="RHEA:50061"/>
    </physiologicalReaction>
</comment>
<feature type="domain" description="ABC transmembrane type-1" evidence="32">
    <location>
        <begin position="795"/>
        <end position="1082"/>
    </location>
</feature>
<dbReference type="GO" id="GO:0015432">
    <property type="term" value="F:ABC-type bile acid transporter activity"/>
    <property type="evidence" value="ECO:0007669"/>
    <property type="project" value="Ensembl"/>
</dbReference>
<evidence type="ECO:0000256" key="3">
    <source>
        <dbReference type="ARBA" id="ARBA00007577"/>
    </source>
</evidence>
<evidence type="ECO:0000256" key="12">
    <source>
        <dbReference type="ARBA" id="ARBA00022843"/>
    </source>
</evidence>
<dbReference type="InterPro" id="IPR003593">
    <property type="entry name" value="AAA+_ATPase"/>
</dbReference>
<dbReference type="InterPro" id="IPR036640">
    <property type="entry name" value="ABC1_TM_sf"/>
</dbReference>
<keyword evidence="5" id="KW-1003">Cell membrane</keyword>
<comment type="catalytic activity">
    <reaction evidence="18">
        <text>taurocholate(in) + ATP + H2O = taurocholate(out) + ADP + phosphate + H(+)</text>
        <dbReference type="Rhea" id="RHEA:50052"/>
        <dbReference type="ChEBI" id="CHEBI:15377"/>
        <dbReference type="ChEBI" id="CHEBI:15378"/>
        <dbReference type="ChEBI" id="CHEBI:30616"/>
        <dbReference type="ChEBI" id="CHEBI:36257"/>
        <dbReference type="ChEBI" id="CHEBI:43474"/>
        <dbReference type="ChEBI" id="CHEBI:456216"/>
    </reaction>
    <physiologicalReaction direction="left-to-right" evidence="18">
        <dbReference type="Rhea" id="RHEA:50053"/>
    </physiologicalReaction>
</comment>
<dbReference type="FunFam" id="1.20.1560.10:FF:000018">
    <property type="entry name" value="ATP-binding cassette subfamily B member 11"/>
    <property type="match status" value="1"/>
</dbReference>
<keyword evidence="9" id="KW-0547">Nucleotide-binding</keyword>
<dbReference type="Ensembl" id="ENSCJAT00000136394.1">
    <property type="protein sequence ID" value="ENSCJAP00000089325.1"/>
    <property type="gene ID" value="ENSCJAG00000006261.5"/>
</dbReference>
<evidence type="ECO:0000256" key="30">
    <source>
        <dbReference type="SAM" id="Phobius"/>
    </source>
</evidence>
<sequence length="1360" mass="150665">MLEKVVIPFHSPQWSPLFPQASVNSRSQGCWLQIAITMSESVILQSVKKFGEENYGFESDKSYNNDKKSRLQDEKKGDGIQVGFFQLFRFSSSTDIWLMFVGSLCAFLHGIAQPGTLLIFGTMTDVFIDYDTELQELQIPGKACVNNTIVWTNSSLNQNVTNGTRCGLLNIESEMIKFASYYAGIAVAVFITGYIQICFWVIAAAHQTQKMRKFYFRRIMRMEIGWFDCNSVGELNTRFSDDISKINDAIADQMALFIQRMTSTICGFLLGFFRGWKLTLVIISVSPLIGIGAATIGLSVSKFTDYELKAYAKAGMVADEVISSMRTVAAFGGEKREVERYEKNLVFAQRWGIRKGMVMGFFTGFVWCLIFLCYALAFWYGSTLVLDEGEYTPGTLVQIFLSVIVGALNLGNASPCLESFAAGRAAARSIFETIDRKPIIDCMSEDGYKLDRIKGEIEFHNVTFHYPSRPEVKILNNLNMVIKPGEMTALVGPSGAGKSTALQLIQRFYDPCEGMVTVDGHDIRSLNIQWLRDQIGIVEQEPVLFSTTIAENIRYGREDATMEDIIQAAKEANAYNFIMDLPQQFDTLVGKGGGQMSGGQKQRVAIARALIRNPKILLLDMATSALDNESEAMVQEALSKIQHGHTIISVAHRLSTVRVADTILGFEHGTAVERGTHEELLERKGVYFTLVTLQSQGNQPLNEEDIKGKDATEDGMLVRSFSRGSYQDSLRASIRQRSKSQLSYLVHEPPLAVVDNKSTYEEDRKDKDIPVQEEVEPAPVRRILKFNAPEWPYMVAGSVGAAVNGTVTPFYAFLFSQILGTFALPDKEEQRSQINGVCLLFVAMGCVSLFTQFLQGYAFAKSGELLTKRLRKFGFRAMLGQDIGWFDDLRNSPGALTTRLATDSSQVQGAAGSQIGMMVNSFTNVTVAMIIAFSFSWKLSLVILCFFPFLALSGAAQTKMLTGFASRDKQALEMVGQITSEALSNIRTVAGIGKQRRFIEALERELEKPLKTAIQKANVYGFCFAFSQSIVFIANSASYRYGGYLIPNEGLHFSYVFRVISAVVLSATALGRASSYTPSYAKAKISAARFFQLLDRQPPISVYNSAGEKWDNFQGKIDFVDCKFTYPSRPDMQVLNGLSVSISPGQTLAFVGSSGCGKSTSIQLLERFYDPDQGKVMIDGHDSKKVNVQFLRSNIGIVSQEPVLFACSIMDNIKYGDNTKEIPMERVIAAAKQAQLHDFVMSLPEKYETNVGSQGSQLSRGEKQRIAIARAIVRDPKILLLDEATSALDTESEKTVQVALDKAREGRTCIVIAHRLSTIQNADIIAVMAQGVVIEKGTHEDLMAQKGAYYKLVTTGSPIS</sequence>
<dbReference type="GO" id="GO:0016887">
    <property type="term" value="F:ATP hydrolysis activity"/>
    <property type="evidence" value="ECO:0007669"/>
    <property type="project" value="InterPro"/>
</dbReference>
<dbReference type="Pfam" id="PF00664">
    <property type="entry name" value="ABC_membrane"/>
    <property type="match status" value="2"/>
</dbReference>
<organism evidence="33 34">
    <name type="scientific">Callithrix jacchus</name>
    <name type="common">White-tufted-ear marmoset</name>
    <name type="synonym">Simia Jacchus</name>
    <dbReference type="NCBI Taxonomy" id="9483"/>
    <lineage>
        <taxon>Eukaryota</taxon>
        <taxon>Metazoa</taxon>
        <taxon>Chordata</taxon>
        <taxon>Craniata</taxon>
        <taxon>Vertebrata</taxon>
        <taxon>Euteleostomi</taxon>
        <taxon>Mammalia</taxon>
        <taxon>Eutheria</taxon>
        <taxon>Euarchontoglires</taxon>
        <taxon>Primates</taxon>
        <taxon>Haplorrhini</taxon>
        <taxon>Platyrrhini</taxon>
        <taxon>Cebidae</taxon>
        <taxon>Callitrichinae</taxon>
        <taxon>Callithrix</taxon>
        <taxon>Callithrix</taxon>
    </lineage>
</organism>
<dbReference type="GO" id="GO:0055038">
    <property type="term" value="C:recycling endosome membrane"/>
    <property type="evidence" value="ECO:0007669"/>
    <property type="project" value="UniProtKB-SubCell"/>
</dbReference>
<dbReference type="GO" id="GO:0008206">
    <property type="term" value="P:bile acid metabolic process"/>
    <property type="evidence" value="ECO:0007669"/>
    <property type="project" value="Ensembl"/>
</dbReference>
<dbReference type="SMART" id="SM00382">
    <property type="entry name" value="AAA"/>
    <property type="match status" value="2"/>
</dbReference>
<dbReference type="GO" id="GO:0015421">
    <property type="term" value="F:ABC-type oligopeptide transporter activity"/>
    <property type="evidence" value="ECO:0007669"/>
    <property type="project" value="TreeGrafter"/>
</dbReference>
<feature type="transmembrane region" description="Helical" evidence="30">
    <location>
        <begin position="279"/>
        <end position="300"/>
    </location>
</feature>
<reference evidence="33" key="3">
    <citation type="submission" date="2025-09" db="UniProtKB">
        <authorList>
            <consortium name="Ensembl"/>
        </authorList>
    </citation>
    <scope>IDENTIFICATION</scope>
</reference>
<comment type="subcellular location">
    <subcellularLocation>
        <location evidence="2">Apical cell membrane</location>
        <topology evidence="2">Multi-pass membrane protein</topology>
    </subcellularLocation>
    <subcellularLocation>
        <location evidence="1">Recycling endosome membrane</location>
        <topology evidence="1">Multi-pass membrane protein</topology>
    </subcellularLocation>
</comment>
<proteinExistence type="inferred from homology"/>
<reference evidence="33" key="2">
    <citation type="submission" date="2025-08" db="UniProtKB">
        <authorList>
            <consortium name="Ensembl"/>
        </authorList>
    </citation>
    <scope>IDENTIFICATION</scope>
</reference>
<evidence type="ECO:0000256" key="9">
    <source>
        <dbReference type="ARBA" id="ARBA00022741"/>
    </source>
</evidence>
<evidence type="ECO:0000256" key="5">
    <source>
        <dbReference type="ARBA" id="ARBA00022475"/>
    </source>
</evidence>
<dbReference type="FunFam" id="1.20.1560.10:FF:000051">
    <property type="entry name" value="ATP-binding cassette subfamily B member 11"/>
    <property type="match status" value="1"/>
</dbReference>
<dbReference type="GO" id="GO:0090374">
    <property type="term" value="P:oligopeptide export from mitochondrion"/>
    <property type="evidence" value="ECO:0007669"/>
    <property type="project" value="TreeGrafter"/>
</dbReference>
<evidence type="ECO:0000259" key="32">
    <source>
        <dbReference type="PROSITE" id="PS50929"/>
    </source>
</evidence>
<dbReference type="GO" id="GO:0006805">
    <property type="term" value="P:xenobiotic metabolic process"/>
    <property type="evidence" value="ECO:0007669"/>
    <property type="project" value="Ensembl"/>
</dbReference>
<feature type="transmembrane region" description="Helical" evidence="30">
    <location>
        <begin position="1017"/>
        <end position="1035"/>
    </location>
</feature>
<feature type="transmembrane region" description="Helical" evidence="30">
    <location>
        <begin position="358"/>
        <end position="379"/>
    </location>
</feature>
<dbReference type="GO" id="GO:0016324">
    <property type="term" value="C:apical plasma membrane"/>
    <property type="evidence" value="ECO:0007669"/>
    <property type="project" value="UniProtKB-SubCell"/>
</dbReference>
<dbReference type="GO" id="GO:0016567">
    <property type="term" value="P:protein ubiquitination"/>
    <property type="evidence" value="ECO:0007669"/>
    <property type="project" value="Ensembl"/>
</dbReference>
<evidence type="ECO:0000256" key="2">
    <source>
        <dbReference type="ARBA" id="ARBA00004424"/>
    </source>
</evidence>
<evidence type="ECO:0000256" key="6">
    <source>
        <dbReference type="ARBA" id="ARBA00022553"/>
    </source>
</evidence>
<evidence type="ECO:0000256" key="10">
    <source>
        <dbReference type="ARBA" id="ARBA00022753"/>
    </source>
</evidence>
<comment type="catalytic activity">
    <reaction evidence="19">
        <text>glycocholate(in) + ATP + H2O = glycocholate(out) + ADP + phosphate + H(+)</text>
        <dbReference type="Rhea" id="RHEA:50056"/>
        <dbReference type="ChEBI" id="CHEBI:15377"/>
        <dbReference type="ChEBI" id="CHEBI:15378"/>
        <dbReference type="ChEBI" id="CHEBI:29746"/>
        <dbReference type="ChEBI" id="CHEBI:30616"/>
        <dbReference type="ChEBI" id="CHEBI:43474"/>
        <dbReference type="ChEBI" id="CHEBI:456216"/>
    </reaction>
    <physiologicalReaction direction="left-to-right" evidence="19">
        <dbReference type="Rhea" id="RHEA:50057"/>
    </physiologicalReaction>
</comment>
<keyword evidence="13" id="KW-1278">Translocase</keyword>
<keyword evidence="34" id="KW-1185">Reference proteome</keyword>
<dbReference type="CDD" id="cd18578">
    <property type="entry name" value="ABC_6TM_Pgp_ABCB1_D2_like"/>
    <property type="match status" value="1"/>
</dbReference>
<name>A0A8I3WTV0_CALJA</name>
<evidence type="ECO:0000256" key="4">
    <source>
        <dbReference type="ARBA" id="ARBA00022448"/>
    </source>
</evidence>
<comment type="catalytic activity">
    <reaction evidence="21">
        <text>glycoursodeoxycholate(in) + ATP + H2O = glycoursodeoxycholate(out) + ADP + phosphate + H(+)</text>
        <dbReference type="Rhea" id="RHEA:50068"/>
        <dbReference type="ChEBI" id="CHEBI:15377"/>
        <dbReference type="ChEBI" id="CHEBI:15378"/>
        <dbReference type="ChEBI" id="CHEBI:30616"/>
        <dbReference type="ChEBI" id="CHEBI:43474"/>
        <dbReference type="ChEBI" id="CHEBI:132030"/>
        <dbReference type="ChEBI" id="CHEBI:456216"/>
    </reaction>
    <physiologicalReaction direction="left-to-right" evidence="21">
        <dbReference type="Rhea" id="RHEA:50069"/>
    </physiologicalReaction>
</comment>
<evidence type="ECO:0000256" key="1">
    <source>
        <dbReference type="ARBA" id="ARBA00004195"/>
    </source>
</evidence>
<dbReference type="FunFam" id="3.40.50.300:FF:000479">
    <property type="entry name" value="Multidrug resistance protein 1A"/>
    <property type="match status" value="2"/>
</dbReference>
<evidence type="ECO:0000256" key="23">
    <source>
        <dbReference type="ARBA" id="ARBA00049216"/>
    </source>
</evidence>
<comment type="subunit">
    <text evidence="27">Interacts with HAX1. Interacts with the adapter protein complex 2 (AP-2) throught AP2A2 or AP2A1; this interaction regulates cell membrane expression of ABCB11 through its internalization in a clathrin-dependent manner and its subsequent degradation.</text>
</comment>
<dbReference type="GeneTree" id="ENSGT00940000157564"/>
<feature type="transmembrane region" description="Helical" evidence="30">
    <location>
        <begin position="1055"/>
        <end position="1074"/>
    </location>
</feature>
<feature type="transmembrane region" description="Helical" evidence="30">
    <location>
        <begin position="927"/>
        <end position="952"/>
    </location>
</feature>
<evidence type="ECO:0000313" key="33">
    <source>
        <dbReference type="Ensembl" id="ENSCJAP00000089325.1"/>
    </source>
</evidence>
<dbReference type="InterPro" id="IPR017871">
    <property type="entry name" value="ABC_transporter-like_CS"/>
</dbReference>
<feature type="transmembrane region" description="Helical" evidence="30">
    <location>
        <begin position="181"/>
        <end position="203"/>
    </location>
</feature>
<gene>
    <name evidence="33" type="primary">ABCB11</name>
</gene>
<dbReference type="RefSeq" id="XP_008997005.2">
    <property type="nucleotide sequence ID" value="XM_008998757.4"/>
</dbReference>
<keyword evidence="15 30" id="KW-0472">Membrane</keyword>
<keyword evidence="4" id="KW-0813">Transport</keyword>
<keyword evidence="11" id="KW-0067">ATP-binding</keyword>
<evidence type="ECO:0000256" key="28">
    <source>
        <dbReference type="ARBA" id="ARBA00083693"/>
    </source>
</evidence>
<dbReference type="Gene3D" id="1.20.1560.10">
    <property type="entry name" value="ABC transporter type 1, transmembrane domain"/>
    <property type="match status" value="1"/>
</dbReference>
<comment type="subunit">
    <text evidence="29">Monomer; does not require oligomerization for channel activity. May form oligomers in the membrane. Interacts with SLC26A3, SLC26A6 and NHERF1. Interacts with SHANK2. Interacts with MYO6. Interacts (via C-terminus) with GOPC (via PDZ domain); this promotes CFTR internalization and thereby decreases channel activity. Interacts with SLC4A7 through NHERF1. Found in a complex with MYO5B and RAB11A. Interacts with ANO1. Interacts with SLC26A8. Interacts with AHCYL1; the interaction increases CFTR activity. Interacts with CSE1L. The core-glycosylated form interacts with GORASP2 (via PDZ GRASP-type 1 domain) in respone to ER stress. Interacts with MARCHF2; the interaction leads to CFTR ubiqtuitination and degradation. Interacts with ADGRG2.</text>
</comment>
<dbReference type="PROSITE" id="PS50929">
    <property type="entry name" value="ABC_TM1F"/>
    <property type="match status" value="2"/>
</dbReference>
<dbReference type="PANTHER" id="PTHR43394">
    <property type="entry name" value="ATP-DEPENDENT PERMEASE MDL1, MITOCHONDRIAL"/>
    <property type="match status" value="1"/>
</dbReference>
<evidence type="ECO:0000256" key="20">
    <source>
        <dbReference type="ARBA" id="ARBA00047914"/>
    </source>
</evidence>
<dbReference type="GO" id="GO:0046618">
    <property type="term" value="P:xenobiotic export from cell"/>
    <property type="evidence" value="ECO:0007669"/>
    <property type="project" value="Ensembl"/>
</dbReference>
<reference evidence="33 34" key="1">
    <citation type="submission" date="2009-03" db="EMBL/GenBank/DDBJ databases">
        <authorList>
            <person name="Warren W."/>
            <person name="Ye L."/>
            <person name="Minx P."/>
            <person name="Worley K."/>
            <person name="Gibbs R."/>
            <person name="Wilson R.K."/>
        </authorList>
    </citation>
    <scope>NUCLEOTIDE SEQUENCE [LARGE SCALE GENOMIC DNA]</scope>
</reference>
<dbReference type="CTD" id="8647"/>
<keyword evidence="6" id="KW-0597">Phosphoprotein</keyword>
<dbReference type="Gene3D" id="3.40.50.300">
    <property type="entry name" value="P-loop containing nucleotide triphosphate hydrolases"/>
    <property type="match status" value="2"/>
</dbReference>
<comment type="catalytic activity">
    <reaction evidence="22">
        <text>cholate(in) + ATP + H2O = cholate(out) + ADP + phosphate + H(+)</text>
        <dbReference type="Rhea" id="RHEA:50048"/>
        <dbReference type="ChEBI" id="CHEBI:15377"/>
        <dbReference type="ChEBI" id="CHEBI:15378"/>
        <dbReference type="ChEBI" id="CHEBI:29747"/>
        <dbReference type="ChEBI" id="CHEBI:30616"/>
        <dbReference type="ChEBI" id="CHEBI:43474"/>
        <dbReference type="ChEBI" id="CHEBI:456216"/>
    </reaction>
    <physiologicalReaction direction="left-to-right" evidence="22">
        <dbReference type="Rhea" id="RHEA:50049"/>
    </physiologicalReaction>
</comment>
<evidence type="ECO:0000256" key="24">
    <source>
        <dbReference type="ARBA" id="ARBA00049271"/>
    </source>
</evidence>
<evidence type="ECO:0000256" key="7">
    <source>
        <dbReference type="ARBA" id="ARBA00022692"/>
    </source>
</evidence>
<feature type="transmembrane region" description="Helical" evidence="30">
    <location>
        <begin position="96"/>
        <end position="120"/>
    </location>
</feature>
<evidence type="ECO:0000259" key="31">
    <source>
        <dbReference type="PROSITE" id="PS50893"/>
    </source>
</evidence>
<evidence type="ECO:0000256" key="26">
    <source>
        <dbReference type="ARBA" id="ARBA00049631"/>
    </source>
</evidence>
<feature type="domain" description="ABC transporter" evidence="31">
    <location>
        <begin position="1117"/>
        <end position="1355"/>
    </location>
</feature>
<evidence type="ECO:0000313" key="34">
    <source>
        <dbReference type="Proteomes" id="UP000008225"/>
    </source>
</evidence>
<dbReference type="OrthoDB" id="6500128at2759"/>
<evidence type="ECO:0000256" key="16">
    <source>
        <dbReference type="ARBA" id="ARBA00023180"/>
    </source>
</evidence>
<comment type="function">
    <text evidence="26">Catalyzes the transport of the major hydrophobic bile salts, such as taurine and glycine-conjugated cholic acid across the canalicular membrane of hepatocytes in an ATP-dependent manner, therefore participates in hepatic bile acid homeostasis and consequently to lipid homeostasis through regulation of biliary lipid secretion in a bile salts dependent manner. Transports taurine-conjugated bile salts more rapidly than glycine-conjugated bile salts. Also transports non-bile acid compounds, such as pravastatin and fexofenadine in an ATP-dependent manner and may be involved in their biliary excretion.</text>
</comment>
<feature type="transmembrane region" description="Helical" evidence="30">
    <location>
        <begin position="837"/>
        <end position="860"/>
    </location>
</feature>
<dbReference type="GO" id="GO:0005524">
    <property type="term" value="F:ATP binding"/>
    <property type="evidence" value="ECO:0007669"/>
    <property type="project" value="UniProtKB-KW"/>
</dbReference>
<evidence type="ECO:0000256" key="8">
    <source>
        <dbReference type="ARBA" id="ARBA00022737"/>
    </source>
</evidence>
<dbReference type="Proteomes" id="UP000008225">
    <property type="component" value="Chromosome 6"/>
</dbReference>
<evidence type="ECO:0000256" key="13">
    <source>
        <dbReference type="ARBA" id="ARBA00022967"/>
    </source>
</evidence>
<keyword evidence="7 30" id="KW-0812">Transmembrane</keyword>
<keyword evidence="14 30" id="KW-1133">Transmembrane helix</keyword>
<dbReference type="FunFam" id="1.20.1560.10:FF:000046">
    <property type="entry name" value="ATP-binding cassette subfamily B member 11"/>
    <property type="match status" value="1"/>
</dbReference>
<dbReference type="CDD" id="cd18577">
    <property type="entry name" value="ABC_6TM_Pgp_ABCB1_D1_like"/>
    <property type="match status" value="1"/>
</dbReference>
<evidence type="ECO:0000256" key="14">
    <source>
        <dbReference type="ARBA" id="ARBA00022989"/>
    </source>
</evidence>
<dbReference type="GO" id="GO:0008559">
    <property type="term" value="F:ABC-type xenobiotic transporter activity"/>
    <property type="evidence" value="ECO:0007669"/>
    <property type="project" value="Ensembl"/>
</dbReference>
<dbReference type="GO" id="GO:0009986">
    <property type="term" value="C:cell surface"/>
    <property type="evidence" value="ECO:0007669"/>
    <property type="project" value="Ensembl"/>
</dbReference>
<evidence type="ECO:0000256" key="21">
    <source>
        <dbReference type="ARBA" id="ARBA00048306"/>
    </source>
</evidence>
<evidence type="ECO:0000256" key="19">
    <source>
        <dbReference type="ARBA" id="ARBA00047763"/>
    </source>
</evidence>
<comment type="similarity">
    <text evidence="3">Belongs to the ABC transporter superfamily. ABCB family. Multidrug resistance exporter (TC 3.A.1.201) subfamily.</text>
</comment>
<dbReference type="SUPFAM" id="SSF90123">
    <property type="entry name" value="ABC transporter transmembrane region"/>
    <property type="match status" value="2"/>
</dbReference>
<evidence type="ECO:0000256" key="22">
    <source>
        <dbReference type="ARBA" id="ARBA00048732"/>
    </source>
</evidence>
<comment type="catalytic activity">
    <reaction evidence="25">
        <text>taurochenodeoxycholate(in) + ATP + H2O = taurochenodeoxycholate(out) + ADP + phosphate + H(+)</text>
        <dbReference type="Rhea" id="RHEA:50064"/>
        <dbReference type="ChEBI" id="CHEBI:9407"/>
        <dbReference type="ChEBI" id="CHEBI:15377"/>
        <dbReference type="ChEBI" id="CHEBI:15378"/>
        <dbReference type="ChEBI" id="CHEBI:30616"/>
        <dbReference type="ChEBI" id="CHEBI:43474"/>
        <dbReference type="ChEBI" id="CHEBI:456216"/>
    </reaction>
    <physiologicalReaction direction="left-to-right" evidence="25">
        <dbReference type="Rhea" id="RHEA:50065"/>
    </physiologicalReaction>
</comment>
<dbReference type="GO" id="GO:0006855">
    <property type="term" value="P:xenobiotic transmembrane transport"/>
    <property type="evidence" value="ECO:0007669"/>
    <property type="project" value="Ensembl"/>
</dbReference>
<keyword evidence="16" id="KW-0325">Glycoprotein</keyword>
<evidence type="ECO:0000256" key="15">
    <source>
        <dbReference type="ARBA" id="ARBA00023136"/>
    </source>
</evidence>
<dbReference type="GO" id="GO:0005743">
    <property type="term" value="C:mitochondrial inner membrane"/>
    <property type="evidence" value="ECO:0007669"/>
    <property type="project" value="TreeGrafter"/>
</dbReference>
<dbReference type="Pfam" id="PF00005">
    <property type="entry name" value="ABC_tran"/>
    <property type="match status" value="2"/>
</dbReference>
<keyword evidence="12" id="KW-0832">Ubl conjugation</keyword>
<dbReference type="InterPro" id="IPR011527">
    <property type="entry name" value="ABC1_TM_dom"/>
</dbReference>
<keyword evidence="10" id="KW-0967">Endosome</keyword>
<comment type="catalytic activity">
    <reaction evidence="20">
        <text>pravastatin(in) + ATP + H2O = pravastatin(out) + ADP + phosphate + H(+)</text>
        <dbReference type="Rhea" id="RHEA:63908"/>
        <dbReference type="ChEBI" id="CHEBI:15377"/>
        <dbReference type="ChEBI" id="CHEBI:15378"/>
        <dbReference type="ChEBI" id="CHEBI:30616"/>
        <dbReference type="ChEBI" id="CHEBI:43474"/>
        <dbReference type="ChEBI" id="CHEBI:63660"/>
        <dbReference type="ChEBI" id="CHEBI:456216"/>
    </reaction>
    <physiologicalReaction direction="left-to-right" evidence="20">
        <dbReference type="Rhea" id="RHEA:63909"/>
    </physiologicalReaction>
</comment>
<dbReference type="GO" id="GO:0015126">
    <property type="term" value="F:canalicular bile acid transmembrane transporter activity"/>
    <property type="evidence" value="ECO:0007669"/>
    <property type="project" value="Ensembl"/>
</dbReference>
<dbReference type="InterPro" id="IPR027417">
    <property type="entry name" value="P-loop_NTPase"/>
</dbReference>
<dbReference type="KEGG" id="cjc:100404882"/>
<dbReference type="InterPro" id="IPR003439">
    <property type="entry name" value="ABC_transporter-like_ATP-bd"/>
</dbReference>
<dbReference type="GeneID" id="100404882"/>
<feature type="domain" description="ABC transmembrane type-1" evidence="32">
    <location>
        <begin position="100"/>
        <end position="422"/>
    </location>
</feature>
<evidence type="ECO:0000256" key="27">
    <source>
        <dbReference type="ARBA" id="ARBA00049709"/>
    </source>
</evidence>
<dbReference type="CDD" id="cd03249">
    <property type="entry name" value="ABC_MTABC3_MDL1_MDL2"/>
    <property type="match status" value="2"/>
</dbReference>
<comment type="catalytic activity">
    <reaction evidence="24">
        <text>tauroursodeoxycholate(in) + ATP + H2O = tauroursodeoxycholate(out) + ADP + phosphate + H(+)</text>
        <dbReference type="Rhea" id="RHEA:50072"/>
        <dbReference type="ChEBI" id="CHEBI:15377"/>
        <dbReference type="ChEBI" id="CHEBI:15378"/>
        <dbReference type="ChEBI" id="CHEBI:30616"/>
        <dbReference type="ChEBI" id="CHEBI:43474"/>
        <dbReference type="ChEBI" id="CHEBI:132028"/>
        <dbReference type="ChEBI" id="CHEBI:456216"/>
    </reaction>
    <physiologicalReaction direction="left-to-right" evidence="24">
        <dbReference type="Rhea" id="RHEA:50073"/>
    </physiologicalReaction>
</comment>
<dbReference type="SUPFAM" id="SSF52540">
    <property type="entry name" value="P-loop containing nucleoside triphosphate hydrolases"/>
    <property type="match status" value="2"/>
</dbReference>
<dbReference type="InterPro" id="IPR039421">
    <property type="entry name" value="Type_1_exporter"/>
</dbReference>
<evidence type="ECO:0000256" key="17">
    <source>
        <dbReference type="ARBA" id="ARBA00023630"/>
    </source>
</evidence>
<evidence type="ECO:0000256" key="11">
    <source>
        <dbReference type="ARBA" id="ARBA00022840"/>
    </source>
</evidence>
<accession>A0A8I3WTV0</accession>
<evidence type="ECO:0000256" key="18">
    <source>
        <dbReference type="ARBA" id="ARBA00047495"/>
    </source>
</evidence>